<comment type="subcellular location">
    <subcellularLocation>
        <location evidence="2">Cytoplasm</location>
    </subcellularLocation>
    <subcellularLocation>
        <location evidence="1">Peroxisome</location>
    </subcellularLocation>
</comment>
<dbReference type="Proteomes" id="UP000187013">
    <property type="component" value="Unassembled WGS sequence"/>
</dbReference>
<dbReference type="GO" id="GO:1990429">
    <property type="term" value="C:peroxisomal importomer complex"/>
    <property type="evidence" value="ECO:0007669"/>
    <property type="project" value="EnsemblFungi"/>
</dbReference>
<comment type="caution">
    <text evidence="10">The sequence shown here is derived from an EMBL/GenBank/DDBJ whole genome shotgun (WGS) entry which is preliminary data.</text>
</comment>
<evidence type="ECO:0000256" key="7">
    <source>
        <dbReference type="ARBA" id="ARBA00023140"/>
    </source>
</evidence>
<dbReference type="Pfam" id="PF13432">
    <property type="entry name" value="TPR_16"/>
    <property type="match status" value="2"/>
</dbReference>
<evidence type="ECO:0000313" key="10">
    <source>
        <dbReference type="EMBL" id="GAV46539.1"/>
    </source>
</evidence>
<dbReference type="PANTHER" id="PTHR10130:SF0">
    <property type="entry name" value="GH08708P"/>
    <property type="match status" value="1"/>
</dbReference>
<reference evidence="10 11" key="1">
    <citation type="submission" date="2016-08" db="EMBL/GenBank/DDBJ databases">
        <title>Draft genome sequence of allopolyploid Zygosaccharomyces rouxii.</title>
        <authorList>
            <person name="Watanabe J."/>
            <person name="Uehara K."/>
            <person name="Mogi Y."/>
            <person name="Tsukioka Y."/>
        </authorList>
    </citation>
    <scope>NUCLEOTIDE SEQUENCE [LARGE SCALE GENOMIC DNA]</scope>
    <source>
        <strain evidence="10 11">NBRC 110957</strain>
    </source>
</reference>
<feature type="region of interest" description="Disordered" evidence="9">
    <location>
        <begin position="1"/>
        <end position="48"/>
    </location>
</feature>
<evidence type="ECO:0000256" key="6">
    <source>
        <dbReference type="ARBA" id="ARBA00022803"/>
    </source>
</evidence>
<dbReference type="GO" id="GO:0005829">
    <property type="term" value="C:cytosol"/>
    <property type="evidence" value="ECO:0007669"/>
    <property type="project" value="EnsemblFungi"/>
</dbReference>
<keyword evidence="5" id="KW-0677">Repeat</keyword>
<dbReference type="SMART" id="SM00028">
    <property type="entry name" value="TPR"/>
    <property type="match status" value="4"/>
</dbReference>
<dbReference type="GO" id="GO:0005782">
    <property type="term" value="C:peroxisomal matrix"/>
    <property type="evidence" value="ECO:0007669"/>
    <property type="project" value="EnsemblFungi"/>
</dbReference>
<protein>
    <submittedName>
        <fullName evidence="10">Uncharacterized protein</fullName>
    </submittedName>
</protein>
<dbReference type="InterPro" id="IPR019734">
    <property type="entry name" value="TPR_rpt"/>
</dbReference>
<dbReference type="GO" id="GO:0016560">
    <property type="term" value="P:protein import into peroxisome matrix, docking"/>
    <property type="evidence" value="ECO:0007669"/>
    <property type="project" value="EnsemblFungi"/>
</dbReference>
<sequence>MNAAECSIGSNPLAQFNKHTQRDRSLQHGSSMSMTHEPSPQQFKSTQNGMSDAARFHMQNFMNDGSTSNPQMRLGQQPMALRNATGSSSSVNMTPSVRESPGAPLQQNAWSQEFQFKDGSSQQLQQPRQTQQQRNGPSYSYRGMGMQNMPMVTGPRMMMGPSMMHPQQQQQQQQQQSHNVDQQKSWDEQFKALESEVAENLNLQDAQTEETPVQEATQENDIVGDQYQSEFQQVWDSLQKDADDLLTEDLAGTQEWENDYQRFLNGRVSGNSEYKFEGENQFLHNPNAYEIGCVLMENGAKLSEAALAFEAAVQEDPQHVDAWLKLGEVQTQNEKELSGINALEQCLKLDQHNVEAMKSLAISYINEGYDVSAFTMLNRWVEAKYPDLIENTDGSAIDNETERYKLNVSVRNRFLQIANRLPQVDPDVQLCLGLLFYVDDQFDKTIDCFKAALSVNSNDELMWNRLGASLANSSRSEEAIQAYHRALQLKPSFVRARYNLAVSSINIGCYKEAAEHLLTALSMHEVSGGATNPSMTVDSNNILETLKRAFVAMDRRDLLERAKPGMDLQSFRNEFNF</sequence>
<dbReference type="EMBL" id="BDGX01000001">
    <property type="protein sequence ID" value="GAV46539.1"/>
    <property type="molecule type" value="Genomic_DNA"/>
</dbReference>
<feature type="compositionally biased region" description="Low complexity" evidence="9">
    <location>
        <begin position="167"/>
        <end position="176"/>
    </location>
</feature>
<keyword evidence="7" id="KW-0576">Peroxisome</keyword>
<dbReference type="PANTHER" id="PTHR10130">
    <property type="entry name" value="PEROXISOMAL TARGETING SIGNAL 1 RECEPTOR PEX5"/>
    <property type="match status" value="1"/>
</dbReference>
<feature type="region of interest" description="Disordered" evidence="9">
    <location>
        <begin position="82"/>
        <end position="184"/>
    </location>
</feature>
<dbReference type="Gene3D" id="1.25.40.10">
    <property type="entry name" value="Tetratricopeptide repeat domain"/>
    <property type="match status" value="1"/>
</dbReference>
<evidence type="ECO:0000256" key="3">
    <source>
        <dbReference type="ARBA" id="ARBA00005348"/>
    </source>
</evidence>
<feature type="compositionally biased region" description="Polar residues" evidence="9">
    <location>
        <begin position="105"/>
        <end position="121"/>
    </location>
</feature>
<feature type="repeat" description="TPR" evidence="8">
    <location>
        <begin position="460"/>
        <end position="493"/>
    </location>
</feature>
<organism evidence="10 11">
    <name type="scientific">Zygosaccharomyces rouxii</name>
    <dbReference type="NCBI Taxonomy" id="4956"/>
    <lineage>
        <taxon>Eukaryota</taxon>
        <taxon>Fungi</taxon>
        <taxon>Dikarya</taxon>
        <taxon>Ascomycota</taxon>
        <taxon>Saccharomycotina</taxon>
        <taxon>Saccharomycetes</taxon>
        <taxon>Saccharomycetales</taxon>
        <taxon>Saccharomycetaceae</taxon>
        <taxon>Zygosaccharomyces</taxon>
    </lineage>
</organism>
<feature type="compositionally biased region" description="Low complexity" evidence="9">
    <location>
        <begin position="122"/>
        <end position="133"/>
    </location>
</feature>
<dbReference type="eggNOG" id="KOG1125">
    <property type="taxonomic scope" value="Eukaryota"/>
</dbReference>
<dbReference type="GO" id="GO:0140597">
    <property type="term" value="F:protein carrier chaperone"/>
    <property type="evidence" value="ECO:0007669"/>
    <property type="project" value="EnsemblFungi"/>
</dbReference>
<evidence type="ECO:0000256" key="9">
    <source>
        <dbReference type="SAM" id="MobiDB-lite"/>
    </source>
</evidence>
<evidence type="ECO:0000256" key="5">
    <source>
        <dbReference type="ARBA" id="ARBA00022737"/>
    </source>
</evidence>
<dbReference type="GO" id="GO:0005052">
    <property type="term" value="F:peroxisome matrix targeting signal-1 binding"/>
    <property type="evidence" value="ECO:0007669"/>
    <property type="project" value="EnsemblFungi"/>
</dbReference>
<dbReference type="AlphaFoldDB" id="A0A1Q2ZSW0"/>
<dbReference type="SUPFAM" id="SSF48452">
    <property type="entry name" value="TPR-like"/>
    <property type="match status" value="1"/>
</dbReference>
<accession>A0A1Q2ZSW0</accession>
<evidence type="ECO:0000256" key="8">
    <source>
        <dbReference type="PROSITE-ProRule" id="PRU00339"/>
    </source>
</evidence>
<dbReference type="OrthoDB" id="10006023at2759"/>
<comment type="similarity">
    <text evidence="3">Belongs to the peroxisomal targeting signal receptor family.</text>
</comment>
<dbReference type="GO" id="GO:0005778">
    <property type="term" value="C:peroxisomal membrane"/>
    <property type="evidence" value="ECO:0007669"/>
    <property type="project" value="EnsemblFungi"/>
</dbReference>
<feature type="compositionally biased region" description="Polar residues" evidence="9">
    <location>
        <begin position="8"/>
        <end position="18"/>
    </location>
</feature>
<dbReference type="InterPro" id="IPR011990">
    <property type="entry name" value="TPR-like_helical_dom_sf"/>
</dbReference>
<evidence type="ECO:0000256" key="2">
    <source>
        <dbReference type="ARBA" id="ARBA00004496"/>
    </source>
</evidence>
<feature type="compositionally biased region" description="Polar residues" evidence="9">
    <location>
        <begin position="27"/>
        <end position="48"/>
    </location>
</feature>
<keyword evidence="6 8" id="KW-0802">TPR repeat</keyword>
<evidence type="ECO:0000256" key="1">
    <source>
        <dbReference type="ARBA" id="ARBA00004275"/>
    </source>
</evidence>
<dbReference type="InterPro" id="IPR024111">
    <property type="entry name" value="PEX5/PEX5L"/>
</dbReference>
<keyword evidence="4" id="KW-0963">Cytoplasm</keyword>
<evidence type="ECO:0000313" key="11">
    <source>
        <dbReference type="Proteomes" id="UP000187013"/>
    </source>
</evidence>
<evidence type="ECO:0000256" key="4">
    <source>
        <dbReference type="ARBA" id="ARBA00022490"/>
    </source>
</evidence>
<dbReference type="GO" id="GO:0030674">
    <property type="term" value="F:protein-macromolecule adaptor activity"/>
    <property type="evidence" value="ECO:0007669"/>
    <property type="project" value="EnsemblFungi"/>
</dbReference>
<feature type="repeat" description="TPR" evidence="8">
    <location>
        <begin position="426"/>
        <end position="459"/>
    </location>
</feature>
<name>A0A1Q2ZSW0_ZYGRO</name>
<dbReference type="OMA" id="WEEQFKQ"/>
<feature type="compositionally biased region" description="Polar residues" evidence="9">
    <location>
        <begin position="84"/>
        <end position="97"/>
    </location>
</feature>
<gene>
    <name evidence="10" type="ORF">ZYGR_0A01310</name>
</gene>
<dbReference type="PROSITE" id="PS50005">
    <property type="entry name" value="TPR"/>
    <property type="match status" value="2"/>
</dbReference>
<proteinExistence type="inferred from homology"/>